<reference evidence="1 2" key="1">
    <citation type="submission" date="2019-03" db="EMBL/GenBank/DDBJ databases">
        <title>Single cell metagenomics reveals metabolic interactions within the superorganism composed of flagellate Streblomastix strix and complex community of Bacteroidetes bacteria on its surface.</title>
        <authorList>
            <person name="Treitli S.C."/>
            <person name="Kolisko M."/>
            <person name="Husnik F."/>
            <person name="Keeling P."/>
            <person name="Hampl V."/>
        </authorList>
    </citation>
    <scope>NUCLEOTIDE SEQUENCE [LARGE SCALE GENOMIC DNA]</scope>
    <source>
        <strain evidence="1">ST1C</strain>
    </source>
</reference>
<protein>
    <submittedName>
        <fullName evidence="1">Uncharacterized protein</fullName>
    </submittedName>
</protein>
<organism evidence="1 2">
    <name type="scientific">Streblomastix strix</name>
    <dbReference type="NCBI Taxonomy" id="222440"/>
    <lineage>
        <taxon>Eukaryota</taxon>
        <taxon>Metamonada</taxon>
        <taxon>Preaxostyla</taxon>
        <taxon>Oxymonadida</taxon>
        <taxon>Streblomastigidae</taxon>
        <taxon>Streblomastix</taxon>
    </lineage>
</organism>
<accession>A0A5J4WJA8</accession>
<comment type="caution">
    <text evidence="1">The sequence shown here is derived from an EMBL/GenBank/DDBJ whole genome shotgun (WGS) entry which is preliminary data.</text>
</comment>
<gene>
    <name evidence="1" type="ORF">EZS28_009491</name>
</gene>
<evidence type="ECO:0000313" key="1">
    <source>
        <dbReference type="EMBL" id="KAA6394981.1"/>
    </source>
</evidence>
<name>A0A5J4WJA8_9EUKA</name>
<proteinExistence type="predicted"/>
<sequence>MFKAGEKRNIIRTLDFWFGDAYDSDIDLQKRIELGITFQDLLQFPKIQVLIQKSHRRHGLIDQNEKEKEVQITEQYTQEIKKLIKYCQFVDFNEDGSGIIRVAQKKVEKMPDKFEEENEQSKLDSINFVRVRTKYDNILLVDPVGS</sequence>
<dbReference type="AlphaFoldDB" id="A0A5J4WJA8"/>
<dbReference type="EMBL" id="SNRW01001797">
    <property type="protein sequence ID" value="KAA6394981.1"/>
    <property type="molecule type" value="Genomic_DNA"/>
</dbReference>
<dbReference type="Proteomes" id="UP000324800">
    <property type="component" value="Unassembled WGS sequence"/>
</dbReference>
<evidence type="ECO:0000313" key="2">
    <source>
        <dbReference type="Proteomes" id="UP000324800"/>
    </source>
</evidence>